<feature type="transmembrane region" description="Helical" evidence="2">
    <location>
        <begin position="213"/>
        <end position="230"/>
    </location>
</feature>
<dbReference type="AlphaFoldDB" id="A0A6J3LPJ0"/>
<accession>A0A6J3LPJ0</accession>
<dbReference type="Proteomes" id="UP000504637">
    <property type="component" value="Unplaced"/>
</dbReference>
<proteinExistence type="predicted"/>
<feature type="transmembrane region" description="Helical" evidence="2">
    <location>
        <begin position="154"/>
        <end position="173"/>
    </location>
</feature>
<evidence type="ECO:0000256" key="2">
    <source>
        <dbReference type="SAM" id="Phobius"/>
    </source>
</evidence>
<evidence type="ECO:0000313" key="3">
    <source>
        <dbReference type="Proteomes" id="UP000504637"/>
    </source>
</evidence>
<sequence length="282" mass="29990">MNVKQAQSPRPSLVNQLLRQLRQNVNTKSHLLEAQLFMLALAIGIQDAISVPDFHCFASNQTGNTVLLAVGILQPASLGPSSTPPNNFLVETIMTSLGFFALGNLLSGQTANLLRATDRRWWLVTSSLVQTLLVFLAAGLQFGYLDAQADNTTLGRITLAILAFSSGMQVAMVRAMKISDITTAMATAAYVDVFIDPKLFASLSTNRGRNRRVAFLVSLIAGSFIGAAIAKVIGSAPAVAISGAIKLLVAVSFFCNEAEPGREHSLQGADSQKDSPVITSQV</sequence>
<dbReference type="Pfam" id="PF06912">
    <property type="entry name" value="DUF1275"/>
    <property type="match status" value="1"/>
</dbReference>
<feature type="region of interest" description="Disordered" evidence="1">
    <location>
        <begin position="263"/>
        <end position="282"/>
    </location>
</feature>
<dbReference type="PANTHER" id="PTHR37488">
    <property type="entry name" value="DUF1275 DOMAIN-CONTAINING PROTEIN"/>
    <property type="match status" value="1"/>
</dbReference>
<feature type="transmembrane region" description="Helical" evidence="2">
    <location>
        <begin position="120"/>
        <end position="142"/>
    </location>
</feature>
<evidence type="ECO:0000313" key="4">
    <source>
        <dbReference type="RefSeq" id="XP_033454831.1"/>
    </source>
</evidence>
<dbReference type="InterPro" id="IPR010699">
    <property type="entry name" value="DUF1275"/>
</dbReference>
<keyword evidence="2" id="KW-0472">Membrane</keyword>
<reference evidence="4" key="1">
    <citation type="submission" date="2020-01" db="EMBL/GenBank/DDBJ databases">
        <authorList>
            <consortium name="DOE Joint Genome Institute"/>
            <person name="Haridas S."/>
            <person name="Albert R."/>
            <person name="Binder M."/>
            <person name="Bloem J."/>
            <person name="Labutti K."/>
            <person name="Salamov A."/>
            <person name="Andreopoulos B."/>
            <person name="Baker S.E."/>
            <person name="Barry K."/>
            <person name="Bills G."/>
            <person name="Bluhm B.H."/>
            <person name="Cannon C."/>
            <person name="Castanera R."/>
            <person name="Culley D.E."/>
            <person name="Daum C."/>
            <person name="Ezra D."/>
            <person name="Gonzalez J.B."/>
            <person name="Henrissat B."/>
            <person name="Kuo A."/>
            <person name="Liang C."/>
            <person name="Lipzen A."/>
            <person name="Lutzoni F."/>
            <person name="Magnuson J."/>
            <person name="Mondo S."/>
            <person name="Nolan M."/>
            <person name="Ohm R."/>
            <person name="Pangilinan J."/>
            <person name="Park H.-J."/>
            <person name="Ramirez L."/>
            <person name="Alfaro M."/>
            <person name="Sun H."/>
            <person name="Tritt A."/>
            <person name="Yoshinaga Y."/>
            <person name="Zwiers L.-H."/>
            <person name="Turgeon B.G."/>
            <person name="Goodwin S.B."/>
            <person name="Spatafora J.W."/>
            <person name="Crous P.W."/>
            <person name="Grigoriev I.V."/>
        </authorList>
    </citation>
    <scope>NUCLEOTIDE SEQUENCE</scope>
    <source>
        <strain evidence="4">CBS 342.82</strain>
    </source>
</reference>
<name>A0A6J3LPJ0_9PEZI</name>
<dbReference type="GeneID" id="54364963"/>
<evidence type="ECO:0008006" key="5">
    <source>
        <dbReference type="Google" id="ProtNLM"/>
    </source>
</evidence>
<reference evidence="4" key="3">
    <citation type="submission" date="2025-08" db="UniProtKB">
        <authorList>
            <consortium name="RefSeq"/>
        </authorList>
    </citation>
    <scope>IDENTIFICATION</scope>
    <source>
        <strain evidence="4">CBS 342.82</strain>
    </source>
</reference>
<keyword evidence="3" id="KW-1185">Reference proteome</keyword>
<dbReference type="RefSeq" id="XP_033454831.1">
    <property type="nucleotide sequence ID" value="XM_033607163.1"/>
</dbReference>
<organism evidence="4">
    <name type="scientific">Dissoconium aciculare CBS 342.82</name>
    <dbReference type="NCBI Taxonomy" id="1314786"/>
    <lineage>
        <taxon>Eukaryota</taxon>
        <taxon>Fungi</taxon>
        <taxon>Dikarya</taxon>
        <taxon>Ascomycota</taxon>
        <taxon>Pezizomycotina</taxon>
        <taxon>Dothideomycetes</taxon>
        <taxon>Dothideomycetidae</taxon>
        <taxon>Mycosphaerellales</taxon>
        <taxon>Dissoconiaceae</taxon>
        <taxon>Dissoconium</taxon>
    </lineage>
</organism>
<reference evidence="4" key="2">
    <citation type="submission" date="2020-04" db="EMBL/GenBank/DDBJ databases">
        <authorList>
            <consortium name="NCBI Genome Project"/>
        </authorList>
    </citation>
    <scope>NUCLEOTIDE SEQUENCE</scope>
    <source>
        <strain evidence="4">CBS 342.82</strain>
    </source>
</reference>
<gene>
    <name evidence="4" type="ORF">K489DRAFT_405536</name>
</gene>
<keyword evidence="2" id="KW-0812">Transmembrane</keyword>
<keyword evidence="2" id="KW-1133">Transmembrane helix</keyword>
<evidence type="ECO:0000256" key="1">
    <source>
        <dbReference type="SAM" id="MobiDB-lite"/>
    </source>
</evidence>
<protein>
    <recommendedName>
        <fullName evidence="5">DUF1275 domain protein</fullName>
    </recommendedName>
</protein>
<dbReference type="OrthoDB" id="5223589at2759"/>
<dbReference type="PANTHER" id="PTHR37488:SF2">
    <property type="entry name" value="DUF1275 DOMAIN-CONTAINING PROTEIN"/>
    <property type="match status" value="1"/>
</dbReference>